<keyword evidence="1" id="KW-0472">Membrane</keyword>
<dbReference type="Proteomes" id="UP000822152">
    <property type="component" value="Unassembled WGS sequence"/>
</dbReference>
<keyword evidence="1" id="KW-1133">Transmembrane helix</keyword>
<proteinExistence type="predicted"/>
<accession>A0ABX2GRI2</accession>
<protein>
    <recommendedName>
        <fullName evidence="4">Transglutaminase-like domain-containing protein</fullName>
    </recommendedName>
</protein>
<feature type="transmembrane region" description="Helical" evidence="1">
    <location>
        <begin position="12"/>
        <end position="37"/>
    </location>
</feature>
<dbReference type="SUPFAM" id="SSF69360">
    <property type="entry name" value="Cell wall binding repeat"/>
    <property type="match status" value="1"/>
</dbReference>
<organism evidence="2 3">
    <name type="scientific">Blautia wexlerae</name>
    <dbReference type="NCBI Taxonomy" id="418240"/>
    <lineage>
        <taxon>Bacteria</taxon>
        <taxon>Bacillati</taxon>
        <taxon>Bacillota</taxon>
        <taxon>Clostridia</taxon>
        <taxon>Lachnospirales</taxon>
        <taxon>Lachnospiraceae</taxon>
        <taxon>Blautia</taxon>
    </lineage>
</organism>
<keyword evidence="1" id="KW-0812">Transmembrane</keyword>
<reference evidence="2 3" key="1">
    <citation type="journal article" date="2020" name="Cell Host Microbe">
        <title>Functional and Genomic Variation between Human-Derived Isolates of Lachnospiraceae Reveals Inter- and Intra-Species Diversity.</title>
        <authorList>
            <person name="Sorbara M.T."/>
            <person name="Littmann E.R."/>
            <person name="Fontana E."/>
            <person name="Moody T.U."/>
            <person name="Kohout C.E."/>
            <person name="Gjonbalaj M."/>
            <person name="Eaton V."/>
            <person name="Seok R."/>
            <person name="Leiner I.M."/>
            <person name="Pamer E.G."/>
        </authorList>
    </citation>
    <scope>NUCLEOTIDE SEQUENCE [LARGE SCALE GENOMIC DNA]</scope>
    <source>
        <strain evidence="2 3">MSK.20.11</strain>
    </source>
</reference>
<dbReference type="RefSeq" id="WP_173744225.1">
    <property type="nucleotide sequence ID" value="NZ_JAAIPF010000040.1"/>
</dbReference>
<evidence type="ECO:0000256" key="1">
    <source>
        <dbReference type="SAM" id="Phobius"/>
    </source>
</evidence>
<comment type="caution">
    <text evidence="2">The sequence shown here is derived from an EMBL/GenBank/DDBJ whole genome shotgun (WGS) entry which is preliminary data.</text>
</comment>
<evidence type="ECO:0008006" key="4">
    <source>
        <dbReference type="Google" id="ProtNLM"/>
    </source>
</evidence>
<name>A0ABX2GRI2_9FIRM</name>
<keyword evidence="3" id="KW-1185">Reference proteome</keyword>
<sequence>MNEGEEVRKGKSVFRSVILLMAVVFAVIAGNTGIYAAQVGEVNGNDTTEIVNPTVTPEPDITITPEATPIVKKGLLKEGNSYRYYINGKMVTNTWKKVKNHYYWFKSNGKAAANGYYKVKGVYYVFDEKARRLSPAKKSVVKVKNINYFVDTKGRAVKGWNEYKNKMYYSYSNGKCAVNTKIDGIKFNKNGAADLTQARAMLEAKKFIAAHTTKNMNNYQKLRACFNYIMWYTKYTPWKRPTEAEFKTQTWVYKYALDMFQTNLTGNCYGVASCLAAVAKELGYEPYVITALEDHAFVMINGLYYDNMYGTLFGSPTHPYYHLRQKIRF</sequence>
<dbReference type="EMBL" id="JAAIPF010000040">
    <property type="protein sequence ID" value="NSF74971.1"/>
    <property type="molecule type" value="Genomic_DNA"/>
</dbReference>
<gene>
    <name evidence="2" type="ORF">G4952_14435</name>
</gene>
<evidence type="ECO:0000313" key="3">
    <source>
        <dbReference type="Proteomes" id="UP000822152"/>
    </source>
</evidence>
<dbReference type="Gene3D" id="2.10.270.10">
    <property type="entry name" value="Cholin Binding"/>
    <property type="match status" value="2"/>
</dbReference>
<evidence type="ECO:0000313" key="2">
    <source>
        <dbReference type="EMBL" id="NSF74971.1"/>
    </source>
</evidence>